<evidence type="ECO:0000313" key="1">
    <source>
        <dbReference type="EMBL" id="VDO86446.1"/>
    </source>
</evidence>
<keyword evidence="2" id="KW-1185">Reference proteome</keyword>
<gene>
    <name evidence="1" type="ORF">SMTD_LOCUS2371</name>
</gene>
<dbReference type="PROSITE" id="PS51257">
    <property type="entry name" value="PROKAR_LIPOPROTEIN"/>
    <property type="match status" value="1"/>
</dbReference>
<dbReference type="EMBL" id="UZAL01003211">
    <property type="protein sequence ID" value="VDO86446.1"/>
    <property type="molecule type" value="Genomic_DNA"/>
</dbReference>
<sequence>MNSSKVLLASFLVLSCSEMNNSISVTVSPGLRV</sequence>
<dbReference type="Proteomes" id="UP000269396">
    <property type="component" value="Unassembled WGS sequence"/>
</dbReference>
<evidence type="ECO:0000313" key="2">
    <source>
        <dbReference type="Proteomes" id="UP000269396"/>
    </source>
</evidence>
<organism evidence="1 2">
    <name type="scientific">Schistosoma mattheei</name>
    <dbReference type="NCBI Taxonomy" id="31246"/>
    <lineage>
        <taxon>Eukaryota</taxon>
        <taxon>Metazoa</taxon>
        <taxon>Spiralia</taxon>
        <taxon>Lophotrochozoa</taxon>
        <taxon>Platyhelminthes</taxon>
        <taxon>Trematoda</taxon>
        <taxon>Digenea</taxon>
        <taxon>Strigeidida</taxon>
        <taxon>Schistosomatoidea</taxon>
        <taxon>Schistosomatidae</taxon>
        <taxon>Schistosoma</taxon>
    </lineage>
</organism>
<protein>
    <submittedName>
        <fullName evidence="1">Uncharacterized protein</fullName>
    </submittedName>
</protein>
<reference evidence="1 2" key="1">
    <citation type="submission" date="2018-11" db="EMBL/GenBank/DDBJ databases">
        <authorList>
            <consortium name="Pathogen Informatics"/>
        </authorList>
    </citation>
    <scope>NUCLEOTIDE SEQUENCE [LARGE SCALE GENOMIC DNA]</scope>
    <source>
        <strain>Denwood</strain>
        <strain evidence="2">Zambia</strain>
    </source>
</reference>
<proteinExistence type="predicted"/>
<name>A0A3P7YEQ4_9TREM</name>
<dbReference type="AlphaFoldDB" id="A0A3P7YEQ4"/>
<accession>A0A3P7YEQ4</accession>